<dbReference type="InterPro" id="IPR018047">
    <property type="entry name" value="Ammonium_transpt_CS"/>
</dbReference>
<evidence type="ECO:0000313" key="15">
    <source>
        <dbReference type="Proteomes" id="UP000218022"/>
    </source>
</evidence>
<dbReference type="Pfam" id="PF00909">
    <property type="entry name" value="Ammonium_transp"/>
    <property type="match status" value="1"/>
</dbReference>
<evidence type="ECO:0000259" key="12">
    <source>
        <dbReference type="Pfam" id="PF00909"/>
    </source>
</evidence>
<sequence>MRKLLMSLLMAGSLVAGGIGAAVADDASAPVAASAAASDTTASAPAPDASAAAAASAPAADASAAPAASAAAAPDASAASAAAAAAPAAPTAPFSVDSSKINSGDTAWMLTSTALVLFMTIPGLALFYAGMVRKKNVLATLMQSFAITCVVTIIWTVIGYSLAFTPGGSFLGGFSRVFLSGMNYIKGDKATTLTVSHLATTIPESVYFVYQMTFAIITPALITGAFADRMKFSAMLVFMSLWSIIVYSPIAHMVWEPTGWLASAGILDFAGGTVVHINAGVAGLVCCLVLGKRVGYGKDVMAPHNLVLTLVGASMLWVGWFGFNAGSAVAADGRAGFAMLTTQIATAMAALGWMFAEWIAKGKPSVLGIVSGAVAGLVAITPASGFVGVIGALVIGLVAGVICFWSASWLKHKLGYDDSLDAFGVHCIGGIVGALLTGVFAVKDIGGADGSVILQAKGVLTTLIYSGVVSYILLKVIDMVIGLRVTEEEEREGLDIVLHGEHVE</sequence>
<dbReference type="InterPro" id="IPR029020">
    <property type="entry name" value="Ammonium/urea_transptr"/>
</dbReference>
<feature type="transmembrane region" description="Helical" evidence="10">
    <location>
        <begin position="366"/>
        <end position="383"/>
    </location>
</feature>
<dbReference type="FunFam" id="1.10.3430.10:FF:000007">
    <property type="entry name" value="Ammonium transporter"/>
    <property type="match status" value="1"/>
</dbReference>
<evidence type="ECO:0000256" key="8">
    <source>
        <dbReference type="ARBA" id="ARBA00023177"/>
    </source>
</evidence>
<reference evidence="13" key="2">
    <citation type="submission" date="2022-09" db="EMBL/GenBank/DDBJ databases">
        <authorList>
            <person name="Fergusson C."/>
            <person name="Paulo B.S."/>
            <person name="Eustaquio A.S."/>
            <person name="Linington R."/>
        </authorList>
    </citation>
    <scope>NUCLEOTIDE SEQUENCE</scope>
    <source>
        <strain evidence="13">RL17-338-BIF-B</strain>
    </source>
</reference>
<dbReference type="EMBL" id="MTZV01000004">
    <property type="protein sequence ID" value="PCE25810.1"/>
    <property type="molecule type" value="Genomic_DNA"/>
</dbReference>
<keyword evidence="8 10" id="KW-0924">Ammonia transport</keyword>
<dbReference type="OrthoDB" id="9814202at2"/>
<feature type="transmembrane region" description="Helical" evidence="10">
    <location>
        <begin position="389"/>
        <end position="410"/>
    </location>
</feature>
<proteinExistence type="inferred from homology"/>
<evidence type="ECO:0000256" key="1">
    <source>
        <dbReference type="ARBA" id="ARBA00004651"/>
    </source>
</evidence>
<comment type="similarity">
    <text evidence="2 10">Belongs to the ammonia transporter channel (TC 1.A.11.2) family.</text>
</comment>
<comment type="caution">
    <text evidence="14">The sequence shown here is derived from an EMBL/GenBank/DDBJ whole genome shotgun (WGS) entry which is preliminary data.</text>
</comment>
<dbReference type="PROSITE" id="PS01219">
    <property type="entry name" value="AMMONIUM_TRANSP"/>
    <property type="match status" value="1"/>
</dbReference>
<dbReference type="GO" id="GO:0008519">
    <property type="term" value="F:ammonium channel activity"/>
    <property type="evidence" value="ECO:0007669"/>
    <property type="project" value="InterPro"/>
</dbReference>
<dbReference type="GO" id="GO:0005886">
    <property type="term" value="C:plasma membrane"/>
    <property type="evidence" value="ECO:0007669"/>
    <property type="project" value="UniProtKB-SubCell"/>
</dbReference>
<keyword evidence="16" id="KW-1185">Reference proteome</keyword>
<feature type="transmembrane region" description="Helical" evidence="10">
    <location>
        <begin position="302"/>
        <end position="323"/>
    </location>
</feature>
<dbReference type="Proteomes" id="UP001469089">
    <property type="component" value="Unassembled WGS sequence"/>
</dbReference>
<evidence type="ECO:0000256" key="11">
    <source>
        <dbReference type="SAM" id="SignalP"/>
    </source>
</evidence>
<feature type="transmembrane region" description="Helical" evidence="10">
    <location>
        <begin position="261"/>
        <end position="290"/>
    </location>
</feature>
<dbReference type="InterPro" id="IPR024041">
    <property type="entry name" value="NH4_transpt_AmtB-like_dom"/>
</dbReference>
<evidence type="ECO:0000313" key="16">
    <source>
        <dbReference type="Proteomes" id="UP001469089"/>
    </source>
</evidence>
<feature type="transmembrane region" description="Helical" evidence="10">
    <location>
        <begin position="234"/>
        <end position="255"/>
    </location>
</feature>
<reference evidence="14 15" key="1">
    <citation type="submission" date="2017-01" db="EMBL/GenBank/DDBJ databases">
        <title>Whole-Genome Shotgun Sequencing of Two beta-Proteobacterial Species in Search of the Bulgecin Biosynthetic Cluster.</title>
        <authorList>
            <person name="Horsman M.E."/>
            <person name="Marous D.R."/>
            <person name="Li R."/>
            <person name="Oliver R.A."/>
            <person name="Byun B."/>
            <person name="Emrich S.J."/>
            <person name="Boggess B."/>
            <person name="Townsend C.A."/>
            <person name="Mobashery S."/>
        </authorList>
    </citation>
    <scope>NUCLEOTIDE SEQUENCE [LARGE SCALE GENOMIC DNA]</scope>
    <source>
        <strain evidence="14 15">ATCC 31363</strain>
    </source>
</reference>
<comment type="subcellular location">
    <subcellularLocation>
        <location evidence="1 10">Cell membrane</location>
        <topology evidence="1 10">Multi-pass membrane protein</topology>
    </subcellularLocation>
</comment>
<feature type="transmembrane region" description="Helical" evidence="10">
    <location>
        <begin position="141"/>
        <end position="163"/>
    </location>
</feature>
<gene>
    <name evidence="14" type="ORF">BWP39_14885</name>
    <name evidence="13" type="ORF">N0A02_15370</name>
</gene>
<keyword evidence="7 10" id="KW-0472">Membrane</keyword>
<dbReference type="PANTHER" id="PTHR43029">
    <property type="entry name" value="AMMONIUM TRANSPORTER MEP2"/>
    <property type="match status" value="1"/>
</dbReference>
<evidence type="ECO:0000256" key="4">
    <source>
        <dbReference type="ARBA" id="ARBA00022475"/>
    </source>
</evidence>
<dbReference type="InterPro" id="IPR001905">
    <property type="entry name" value="Ammonium_transpt"/>
</dbReference>
<feature type="transmembrane region" description="Helical" evidence="10">
    <location>
        <begin position="207"/>
        <end position="227"/>
    </location>
</feature>
<evidence type="ECO:0000313" key="13">
    <source>
        <dbReference type="EMBL" id="MEQ5840805.1"/>
    </source>
</evidence>
<dbReference type="AlphaFoldDB" id="A0A2A4EZH7"/>
<evidence type="ECO:0000256" key="3">
    <source>
        <dbReference type="ARBA" id="ARBA00022448"/>
    </source>
</evidence>
<protein>
    <recommendedName>
        <fullName evidence="9 10">Ammonium transporter</fullName>
    </recommendedName>
</protein>
<feature type="signal peptide" evidence="11">
    <location>
        <begin position="1"/>
        <end position="24"/>
    </location>
</feature>
<evidence type="ECO:0000256" key="2">
    <source>
        <dbReference type="ARBA" id="ARBA00005887"/>
    </source>
</evidence>
<dbReference type="Proteomes" id="UP000218022">
    <property type="component" value="Unassembled WGS sequence"/>
</dbReference>
<evidence type="ECO:0000313" key="14">
    <source>
        <dbReference type="EMBL" id="PCE25810.1"/>
    </source>
</evidence>
<evidence type="ECO:0000256" key="7">
    <source>
        <dbReference type="ARBA" id="ARBA00023136"/>
    </source>
</evidence>
<dbReference type="EMBL" id="JAOALG010000001">
    <property type="protein sequence ID" value="MEQ5840805.1"/>
    <property type="molecule type" value="Genomic_DNA"/>
</dbReference>
<dbReference type="SUPFAM" id="SSF111352">
    <property type="entry name" value="Ammonium transporter"/>
    <property type="match status" value="1"/>
</dbReference>
<dbReference type="NCBIfam" id="TIGR00836">
    <property type="entry name" value="amt"/>
    <property type="match status" value="1"/>
</dbReference>
<organism evidence="14 15">
    <name type="scientific">Paraburkholderia acidicola</name>
    <dbReference type="NCBI Taxonomy" id="1912599"/>
    <lineage>
        <taxon>Bacteria</taxon>
        <taxon>Pseudomonadati</taxon>
        <taxon>Pseudomonadota</taxon>
        <taxon>Betaproteobacteria</taxon>
        <taxon>Burkholderiales</taxon>
        <taxon>Burkholderiaceae</taxon>
        <taxon>Paraburkholderia</taxon>
    </lineage>
</organism>
<keyword evidence="6 10" id="KW-1133">Transmembrane helix</keyword>
<keyword evidence="4" id="KW-1003">Cell membrane</keyword>
<dbReference type="PANTHER" id="PTHR43029:SF10">
    <property type="entry name" value="AMMONIUM TRANSPORTER MEP2"/>
    <property type="match status" value="1"/>
</dbReference>
<dbReference type="Gene3D" id="1.10.3430.10">
    <property type="entry name" value="Ammonium transporter AmtB like domains"/>
    <property type="match status" value="1"/>
</dbReference>
<feature type="domain" description="Ammonium transporter AmtB-like" evidence="12">
    <location>
        <begin position="107"/>
        <end position="502"/>
    </location>
</feature>
<feature type="transmembrane region" description="Helical" evidence="10">
    <location>
        <begin position="454"/>
        <end position="474"/>
    </location>
</feature>
<evidence type="ECO:0000256" key="5">
    <source>
        <dbReference type="ARBA" id="ARBA00022692"/>
    </source>
</evidence>
<feature type="transmembrane region" description="Helical" evidence="10">
    <location>
        <begin position="107"/>
        <end position="129"/>
    </location>
</feature>
<feature type="chain" id="PRO_5012969187" description="Ammonium transporter" evidence="11">
    <location>
        <begin position="25"/>
        <end position="504"/>
    </location>
</feature>
<dbReference type="RefSeq" id="WP_096721353.1">
    <property type="nucleotide sequence ID" value="NZ_JAOALG010000001.1"/>
</dbReference>
<evidence type="ECO:0000256" key="10">
    <source>
        <dbReference type="RuleBase" id="RU362002"/>
    </source>
</evidence>
<name>A0A2A4EZH7_9BURK</name>
<feature type="transmembrane region" description="Helical" evidence="10">
    <location>
        <begin position="335"/>
        <end position="354"/>
    </location>
</feature>
<accession>A0A2A4EZH7</accession>
<evidence type="ECO:0000256" key="9">
    <source>
        <dbReference type="ARBA" id="ARBA00050025"/>
    </source>
</evidence>
<keyword evidence="11" id="KW-0732">Signal</keyword>
<evidence type="ECO:0000256" key="6">
    <source>
        <dbReference type="ARBA" id="ARBA00022989"/>
    </source>
</evidence>
<reference evidence="13 16" key="3">
    <citation type="journal article" date="2024" name="Chem. Sci.">
        <title>Discovery of a lagriamide polyketide by integrated genome mining, isotopic labeling, and untargeted metabolomics.</title>
        <authorList>
            <person name="Fergusson C.H."/>
            <person name="Saulog J."/>
            <person name="Paulo B.S."/>
            <person name="Wilson D.M."/>
            <person name="Liu D.Y."/>
            <person name="Morehouse N.J."/>
            <person name="Waterworth S."/>
            <person name="Barkei J."/>
            <person name="Gray C.A."/>
            <person name="Kwan J.C."/>
            <person name="Eustaquio A.S."/>
            <person name="Linington R.G."/>
        </authorList>
    </citation>
    <scope>NUCLEOTIDE SEQUENCE [LARGE SCALE GENOMIC DNA]</scope>
    <source>
        <strain evidence="13 16">RL17-338-BIF-B</strain>
    </source>
</reference>
<keyword evidence="3 10" id="KW-0813">Transport</keyword>
<feature type="transmembrane region" description="Helical" evidence="10">
    <location>
        <begin position="422"/>
        <end position="442"/>
    </location>
</feature>
<keyword evidence="5 10" id="KW-0812">Transmembrane</keyword>